<accession>A0A078A4E5</accession>
<sequence>MRKMSFGKKDEQRYQKQQDDSVVNANIDITDITDNIDQTGPSIIGNHKRTASLSSTMTEDITEEIYSYQVKTRRFAIVLVLLGLILLLSGYSALTYDLIESKRAIDTSRYVFTIRPEQNDQSQNDKEQYGGLSFEFNKMTYALLQGLSLLMNSLTLIEGGLILYISLKTIFTIQSLINKGNGQFKQMQQKTRNIFDTVFLFAFIQASSSLVFSAVLIYIVEKADNKFQKQNDTYDIQQSQEDQKSILQFEHAMFIRCSLTIIFFTLGCLFNVMVLRSFKNYQKRYEDLIMDKVHDSSQLGISVKGNAIGEY</sequence>
<feature type="transmembrane region" description="Helical" evidence="1">
    <location>
        <begin position="253"/>
        <end position="275"/>
    </location>
</feature>
<feature type="transmembrane region" description="Helical" evidence="1">
    <location>
        <begin position="198"/>
        <end position="220"/>
    </location>
</feature>
<evidence type="ECO:0000256" key="1">
    <source>
        <dbReference type="SAM" id="Phobius"/>
    </source>
</evidence>
<dbReference type="AlphaFoldDB" id="A0A078A4E5"/>
<organism evidence="2 3">
    <name type="scientific">Stylonychia lemnae</name>
    <name type="common">Ciliate</name>
    <dbReference type="NCBI Taxonomy" id="5949"/>
    <lineage>
        <taxon>Eukaryota</taxon>
        <taxon>Sar</taxon>
        <taxon>Alveolata</taxon>
        <taxon>Ciliophora</taxon>
        <taxon>Intramacronucleata</taxon>
        <taxon>Spirotrichea</taxon>
        <taxon>Stichotrichia</taxon>
        <taxon>Sporadotrichida</taxon>
        <taxon>Oxytrichidae</taxon>
        <taxon>Stylonychinae</taxon>
        <taxon>Stylonychia</taxon>
    </lineage>
</organism>
<reference evidence="2 3" key="1">
    <citation type="submission" date="2014-06" db="EMBL/GenBank/DDBJ databases">
        <authorList>
            <person name="Swart Estienne"/>
        </authorList>
    </citation>
    <scope>NUCLEOTIDE SEQUENCE [LARGE SCALE GENOMIC DNA]</scope>
    <source>
        <strain evidence="2 3">130c</strain>
    </source>
</reference>
<keyword evidence="1" id="KW-0472">Membrane</keyword>
<dbReference type="InParanoid" id="A0A078A4E5"/>
<protein>
    <recommendedName>
        <fullName evidence="4">Transmembrane protein</fullName>
    </recommendedName>
</protein>
<proteinExistence type="predicted"/>
<dbReference type="EMBL" id="CCKQ01004478">
    <property type="protein sequence ID" value="CDW75639.1"/>
    <property type="molecule type" value="Genomic_DNA"/>
</dbReference>
<feature type="transmembrane region" description="Helical" evidence="1">
    <location>
        <begin position="75"/>
        <end position="94"/>
    </location>
</feature>
<gene>
    <name evidence="2" type="primary">Contig8479.g9049</name>
    <name evidence="2" type="ORF">STYLEM_4631</name>
</gene>
<name>A0A078A4E5_STYLE</name>
<evidence type="ECO:0000313" key="3">
    <source>
        <dbReference type="Proteomes" id="UP000039865"/>
    </source>
</evidence>
<keyword evidence="3" id="KW-1185">Reference proteome</keyword>
<keyword evidence="1" id="KW-0812">Transmembrane</keyword>
<evidence type="ECO:0008006" key="4">
    <source>
        <dbReference type="Google" id="ProtNLM"/>
    </source>
</evidence>
<keyword evidence="1" id="KW-1133">Transmembrane helix</keyword>
<evidence type="ECO:0000313" key="2">
    <source>
        <dbReference type="EMBL" id="CDW75639.1"/>
    </source>
</evidence>
<dbReference type="Proteomes" id="UP000039865">
    <property type="component" value="Unassembled WGS sequence"/>
</dbReference>
<feature type="transmembrane region" description="Helical" evidence="1">
    <location>
        <begin position="156"/>
        <end position="177"/>
    </location>
</feature>